<evidence type="ECO:0000313" key="2">
    <source>
        <dbReference type="Proteomes" id="UP000182259"/>
    </source>
</evidence>
<name>A0A1L0CYA3_9ASCO</name>
<dbReference type="EMBL" id="LT635764">
    <property type="protein sequence ID" value="SGZ48677.1"/>
    <property type="molecule type" value="Genomic_DNA"/>
</dbReference>
<dbReference type="Proteomes" id="UP000182259">
    <property type="component" value="Chromosome I"/>
</dbReference>
<evidence type="ECO:0000313" key="1">
    <source>
        <dbReference type="EMBL" id="SGZ48677.1"/>
    </source>
</evidence>
<sequence>MGSTVSVPEVTSKLLSVPLKGNLKRTSSSTIMFRSASSVWKIEVLYRGPIVFHNGSSASSPVLLTIDSIRCSPFEVVLPAFPKLNRPRKIEVISWKGKSFGTDTYSFTLSVGGAFTRFEWRATSGCEVRSTGSTSGWKLVKLGAATQKQSKPVKNLRTTGLSSDGGEIVAVYGGRKKDREFQLYGTGSKFGPVFTLMALASAVSLEIHQQKLRDDKHAEMVNCINDF</sequence>
<gene>
    <name evidence="1" type="ORF">SAMEA4029009_CIC11G00000004869</name>
</gene>
<proteinExistence type="predicted"/>
<protein>
    <submittedName>
        <fullName evidence="1">CIC11C00000004869</fullName>
    </submittedName>
</protein>
<organism evidence="1 2">
    <name type="scientific">Sungouiella intermedia</name>
    <dbReference type="NCBI Taxonomy" id="45354"/>
    <lineage>
        <taxon>Eukaryota</taxon>
        <taxon>Fungi</taxon>
        <taxon>Dikarya</taxon>
        <taxon>Ascomycota</taxon>
        <taxon>Saccharomycotina</taxon>
        <taxon>Pichiomycetes</taxon>
        <taxon>Metschnikowiaceae</taxon>
        <taxon>Sungouiella</taxon>
    </lineage>
</organism>
<accession>A0A1L0CYA3</accession>
<reference evidence="1 2" key="1">
    <citation type="submission" date="2016-10" db="EMBL/GenBank/DDBJ databases">
        <authorList>
            <person name="de Groot N.N."/>
        </authorList>
    </citation>
    <scope>NUCLEOTIDE SEQUENCE [LARGE SCALE GENOMIC DNA]</scope>
    <source>
        <strain evidence="1 2">PYCC 4715</strain>
    </source>
</reference>
<dbReference type="AlphaFoldDB" id="A0A1L0CYA3"/>